<dbReference type="GO" id="GO:0043024">
    <property type="term" value="F:ribosomal small subunit binding"/>
    <property type="evidence" value="ECO:0007669"/>
    <property type="project" value="TreeGrafter"/>
</dbReference>
<comment type="function">
    <text evidence="2">One of several proteins that assist in the late maturation steps of the functional core of the 30S ribosomal subunit. Associates with free 30S ribosomal subunits (but not with 30S subunits that are part of 70S ribosomes or polysomes). Required for efficient processing of 16S rRNA. May interact with the 5'-terminal helix region of 16S rRNA.</text>
</comment>
<keyword evidence="2" id="KW-0963">Cytoplasm</keyword>
<dbReference type="EMBL" id="LN999833">
    <property type="protein sequence ID" value="CUX96901.1"/>
    <property type="molecule type" value="Genomic_DNA"/>
</dbReference>
<dbReference type="AlphaFoldDB" id="A0A143WTJ2"/>
<reference evidence="4" key="1">
    <citation type="submission" date="2016-01" db="EMBL/GenBank/DDBJ databases">
        <authorList>
            <person name="Husnik F."/>
        </authorList>
    </citation>
    <scope>NUCLEOTIDE SEQUENCE [LARGE SCALE GENOMIC DNA]</scope>
</reference>
<gene>
    <name evidence="2 3" type="primary">rbfA</name>
    <name evidence="3" type="ORF">MHIR_DE00672</name>
</gene>
<protein>
    <recommendedName>
        <fullName evidence="2">Ribosome-binding factor A</fullName>
    </recommendedName>
</protein>
<evidence type="ECO:0000256" key="1">
    <source>
        <dbReference type="ARBA" id="ARBA00022517"/>
    </source>
</evidence>
<evidence type="ECO:0000256" key="2">
    <source>
        <dbReference type="HAMAP-Rule" id="MF_00003"/>
    </source>
</evidence>
<comment type="subcellular location">
    <subcellularLocation>
        <location evidence="2">Cytoplasm</location>
    </subcellularLocation>
</comment>
<proteinExistence type="inferred from homology"/>
<dbReference type="PROSITE" id="PS01319">
    <property type="entry name" value="RBFA"/>
    <property type="match status" value="1"/>
</dbReference>
<dbReference type="OrthoDB" id="307788at2"/>
<dbReference type="Proteomes" id="UP000095322">
    <property type="component" value="Chromosome I"/>
</dbReference>
<dbReference type="InterPro" id="IPR000238">
    <property type="entry name" value="RbfA"/>
</dbReference>
<dbReference type="KEGG" id="den:MHIR_DE00672"/>
<dbReference type="STRING" id="1778262.MHIR_DE00672"/>
<dbReference type="Gene3D" id="3.30.300.20">
    <property type="match status" value="1"/>
</dbReference>
<keyword evidence="1 2" id="KW-0690">Ribosome biogenesis</keyword>
<dbReference type="HAMAP" id="MF_00003">
    <property type="entry name" value="RbfA"/>
    <property type="match status" value="1"/>
</dbReference>
<dbReference type="PANTHER" id="PTHR33515">
    <property type="entry name" value="RIBOSOME-BINDING FACTOR A, CHLOROPLASTIC-RELATED"/>
    <property type="match status" value="1"/>
</dbReference>
<accession>A0A143WTJ2</accession>
<evidence type="ECO:0000313" key="4">
    <source>
        <dbReference type="Proteomes" id="UP000095322"/>
    </source>
</evidence>
<dbReference type="InterPro" id="IPR023799">
    <property type="entry name" value="RbfA_dom_sf"/>
</dbReference>
<evidence type="ECO:0000313" key="3">
    <source>
        <dbReference type="EMBL" id="CUX96901.1"/>
    </source>
</evidence>
<dbReference type="GO" id="GO:0030490">
    <property type="term" value="P:maturation of SSU-rRNA"/>
    <property type="evidence" value="ECO:0007669"/>
    <property type="project" value="UniProtKB-UniRule"/>
</dbReference>
<dbReference type="GO" id="GO:0005829">
    <property type="term" value="C:cytosol"/>
    <property type="evidence" value="ECO:0007669"/>
    <property type="project" value="TreeGrafter"/>
</dbReference>
<dbReference type="NCBIfam" id="TIGR00082">
    <property type="entry name" value="rbfA"/>
    <property type="match status" value="1"/>
</dbReference>
<dbReference type="Pfam" id="PF02033">
    <property type="entry name" value="RBFA"/>
    <property type="match status" value="1"/>
</dbReference>
<name>A0A143WTJ2_9ENTR</name>
<dbReference type="RefSeq" id="WP_067566392.1">
    <property type="nucleotide sequence ID" value="NZ_LN999833.1"/>
</dbReference>
<comment type="subunit">
    <text evidence="2">Monomer. Binds 30S ribosomal subunits, but not 50S ribosomal subunits or 70S ribosomes.</text>
</comment>
<comment type="similarity">
    <text evidence="2">Belongs to the RbfA family.</text>
</comment>
<sequence>MHKEYNRTQRIAQNMQKEIAIILQREITDLNVGMTTVSNVKVSRDLAYAKIFVTFLNDQIPEQDKTGVRMLQDAAGRIRSLLGQVMRLRVVPELTFVYDNSLMKGIRVTNLVNQVVQNDRLRRSISQVYKTDNEDQEN</sequence>
<organism evidence="3 4">
    <name type="scientific">Candidatus Doolittlea endobia</name>
    <dbReference type="NCBI Taxonomy" id="1778262"/>
    <lineage>
        <taxon>Bacteria</taxon>
        <taxon>Pseudomonadati</taxon>
        <taxon>Pseudomonadota</taxon>
        <taxon>Gammaproteobacteria</taxon>
        <taxon>Enterobacterales</taxon>
        <taxon>Enterobacteriaceae</taxon>
        <taxon>Candidatus Doolittlea</taxon>
    </lineage>
</organism>
<dbReference type="PANTHER" id="PTHR33515:SF1">
    <property type="entry name" value="RIBOSOME-BINDING FACTOR A, CHLOROPLASTIC-RELATED"/>
    <property type="match status" value="1"/>
</dbReference>
<dbReference type="InterPro" id="IPR015946">
    <property type="entry name" value="KH_dom-like_a/b"/>
</dbReference>
<keyword evidence="4" id="KW-1185">Reference proteome</keyword>
<dbReference type="InterPro" id="IPR020053">
    <property type="entry name" value="Ribosome-bd_factorA_CS"/>
</dbReference>
<dbReference type="SUPFAM" id="SSF89919">
    <property type="entry name" value="Ribosome-binding factor A, RbfA"/>
    <property type="match status" value="1"/>
</dbReference>
<dbReference type="PATRIC" id="fig|1778262.3.peg.1231"/>